<dbReference type="Gene3D" id="2.60.40.10">
    <property type="entry name" value="Immunoglobulins"/>
    <property type="match status" value="1"/>
</dbReference>
<keyword evidence="3" id="KW-0378">Hydrolase</keyword>
<dbReference type="Pfam" id="PF22058">
    <property type="entry name" value="X25_BaPul_like"/>
    <property type="match status" value="1"/>
</dbReference>
<dbReference type="GO" id="GO:0016798">
    <property type="term" value="F:hydrolase activity, acting on glycosyl bonds"/>
    <property type="evidence" value="ECO:0007669"/>
    <property type="project" value="UniProtKB-KW"/>
</dbReference>
<feature type="region of interest" description="Disordered" evidence="1">
    <location>
        <begin position="126"/>
        <end position="168"/>
    </location>
</feature>
<dbReference type="InterPro" id="IPR054409">
    <property type="entry name" value="X25_BaPul-like"/>
</dbReference>
<feature type="compositionally biased region" description="Basic residues" evidence="1">
    <location>
        <begin position="126"/>
        <end position="138"/>
    </location>
</feature>
<organism evidence="3 4">
    <name type="scientific">Arthrobacter halodurans</name>
    <dbReference type="NCBI Taxonomy" id="516699"/>
    <lineage>
        <taxon>Bacteria</taxon>
        <taxon>Bacillati</taxon>
        <taxon>Actinomycetota</taxon>
        <taxon>Actinomycetes</taxon>
        <taxon>Micrococcales</taxon>
        <taxon>Micrococcaceae</taxon>
        <taxon>Arthrobacter</taxon>
    </lineage>
</organism>
<name>A0ABV4UN19_9MICC</name>
<reference evidence="3 4" key="1">
    <citation type="submission" date="2024-09" db="EMBL/GenBank/DDBJ databases">
        <authorList>
            <person name="Salinas-Garcia M.A."/>
            <person name="Prieme A."/>
        </authorList>
    </citation>
    <scope>NUCLEOTIDE SEQUENCE [LARGE SCALE GENOMIC DNA]</scope>
    <source>
        <strain evidence="3 4">DSM 21081</strain>
    </source>
</reference>
<accession>A0ABV4UN19</accession>
<dbReference type="CDD" id="cd12962">
    <property type="entry name" value="X25_BaPul_like"/>
    <property type="match status" value="1"/>
</dbReference>
<protein>
    <submittedName>
        <fullName evidence="3">Glycosidase</fullName>
    </submittedName>
</protein>
<dbReference type="InterPro" id="IPR013783">
    <property type="entry name" value="Ig-like_fold"/>
</dbReference>
<evidence type="ECO:0000259" key="2">
    <source>
        <dbReference type="Pfam" id="PF22058"/>
    </source>
</evidence>
<gene>
    <name evidence="3" type="ORF">ACETWP_10685</name>
</gene>
<sequence>MATVKTDVRLKSVLDILTENALSGEASNAGKVLAEALVRVPPTEHEKELLSGGIPRGHKNLSVATGKLVKAGWMTKGRSGWTVTDEGQRATVAFPDAASFTAALAAGTPVPEGTLLPVLKAPKKSAAAKKPAVRKASTRKPAAAAGVAPAAAPVGSTSGSASETPAAEPVEAAAFESAAAANPPSGQPSAVALAGDFNTILGAPEDWNPALDQAQMSFDPAEVRWKLSADLPAGHYTYKVALDRSWVENYGAYGVRDGANHELHHAGGRVNFIYDHTSRDIRIQHGQG</sequence>
<dbReference type="Proteomes" id="UP001575652">
    <property type="component" value="Unassembled WGS sequence"/>
</dbReference>
<evidence type="ECO:0000313" key="4">
    <source>
        <dbReference type="Proteomes" id="UP001575652"/>
    </source>
</evidence>
<dbReference type="EMBL" id="JBHDLJ010000007">
    <property type="protein sequence ID" value="MFB0835054.1"/>
    <property type="molecule type" value="Genomic_DNA"/>
</dbReference>
<dbReference type="RefSeq" id="WP_373972224.1">
    <property type="nucleotide sequence ID" value="NZ_JBHDLJ010000007.1"/>
</dbReference>
<comment type="caution">
    <text evidence="3">The sequence shown here is derived from an EMBL/GenBank/DDBJ whole genome shotgun (WGS) entry which is preliminary data.</text>
</comment>
<feature type="domain" description="Amylopullulanase X25" evidence="2">
    <location>
        <begin position="191"/>
        <end position="279"/>
    </location>
</feature>
<proteinExistence type="predicted"/>
<keyword evidence="4" id="KW-1185">Reference proteome</keyword>
<feature type="compositionally biased region" description="Low complexity" evidence="1">
    <location>
        <begin position="141"/>
        <end position="168"/>
    </location>
</feature>
<evidence type="ECO:0000313" key="3">
    <source>
        <dbReference type="EMBL" id="MFB0835054.1"/>
    </source>
</evidence>
<keyword evidence="3" id="KW-0326">Glycosidase</keyword>
<evidence type="ECO:0000256" key="1">
    <source>
        <dbReference type="SAM" id="MobiDB-lite"/>
    </source>
</evidence>